<sequence>MMYQGLLKNKYGLRGLLMKKRLWNALTNMLWRRHQVQMFSYGILSDIRGILKEDIINAIKVFHSKQTFEKSFNATFIVLIPKKPGASE</sequence>
<protein>
    <submittedName>
        <fullName evidence="1">Putative ovule protein</fullName>
    </submittedName>
</protein>
<dbReference type="EMBL" id="GEDG01035232">
    <property type="protein sequence ID" value="JAP09321.1"/>
    <property type="molecule type" value="Transcribed_RNA"/>
</dbReference>
<dbReference type="AlphaFoldDB" id="A0A0V0GNN1"/>
<reference evidence="1" key="1">
    <citation type="submission" date="2015-12" db="EMBL/GenBank/DDBJ databases">
        <title>Gene expression during late stages of embryo sac development: a critical building block for successful pollen-pistil interactions.</title>
        <authorList>
            <person name="Liu Y."/>
            <person name="Joly V."/>
            <person name="Sabar M."/>
            <person name="Matton D.P."/>
        </authorList>
    </citation>
    <scope>NUCLEOTIDE SEQUENCE</scope>
</reference>
<name>A0A0V0GNN1_SOLCH</name>
<accession>A0A0V0GNN1</accession>
<evidence type="ECO:0000313" key="1">
    <source>
        <dbReference type="EMBL" id="JAP09321.1"/>
    </source>
</evidence>
<proteinExistence type="predicted"/>
<organism evidence="1">
    <name type="scientific">Solanum chacoense</name>
    <name type="common">Chaco potato</name>
    <dbReference type="NCBI Taxonomy" id="4108"/>
    <lineage>
        <taxon>Eukaryota</taxon>
        <taxon>Viridiplantae</taxon>
        <taxon>Streptophyta</taxon>
        <taxon>Embryophyta</taxon>
        <taxon>Tracheophyta</taxon>
        <taxon>Spermatophyta</taxon>
        <taxon>Magnoliopsida</taxon>
        <taxon>eudicotyledons</taxon>
        <taxon>Gunneridae</taxon>
        <taxon>Pentapetalae</taxon>
        <taxon>asterids</taxon>
        <taxon>lamiids</taxon>
        <taxon>Solanales</taxon>
        <taxon>Solanaceae</taxon>
        <taxon>Solanoideae</taxon>
        <taxon>Solaneae</taxon>
        <taxon>Solanum</taxon>
    </lineage>
</organism>